<dbReference type="RefSeq" id="WP_188421229.1">
    <property type="nucleotide sequence ID" value="NZ_BMCK01000002.1"/>
</dbReference>
<accession>A0ABQ1Q5N2</accession>
<dbReference type="Proteomes" id="UP000630594">
    <property type="component" value="Unassembled WGS sequence"/>
</dbReference>
<feature type="region of interest" description="Disordered" evidence="1">
    <location>
        <begin position="1"/>
        <end position="22"/>
    </location>
</feature>
<gene>
    <name evidence="2" type="ORF">GCM10007231_12760</name>
</gene>
<dbReference type="Pfam" id="PF04978">
    <property type="entry name" value="MST"/>
    <property type="match status" value="1"/>
</dbReference>
<sequence>MPDTWIRPEDDPRGQLPSGDGEKATLTSYLEHYRLTLEMKCEDLTPEQMGTRAVPPSDLSLLGMVQHMARVEHRWFRLFLGGDPTGRRIFDDGTGGFTEITPTEEGVASAWMAWRAEVEHARRLWEEWPEANLGARLPDGHGDTLTVRDMAVHMVEEYARHLGHVDLLRECLDGRTGQ</sequence>
<keyword evidence="3" id="KW-1185">Reference proteome</keyword>
<dbReference type="EMBL" id="BMCK01000002">
    <property type="protein sequence ID" value="GGD15211.1"/>
    <property type="molecule type" value="Genomic_DNA"/>
</dbReference>
<dbReference type="Gene3D" id="1.20.120.450">
    <property type="entry name" value="dinb family like domain"/>
    <property type="match status" value="1"/>
</dbReference>
<name>A0ABQ1Q5N2_9ACTN</name>
<organism evidence="2 3">
    <name type="scientific">Nocardioides daphniae</name>
    <dbReference type="NCBI Taxonomy" id="402297"/>
    <lineage>
        <taxon>Bacteria</taxon>
        <taxon>Bacillati</taxon>
        <taxon>Actinomycetota</taxon>
        <taxon>Actinomycetes</taxon>
        <taxon>Propionibacteriales</taxon>
        <taxon>Nocardioidaceae</taxon>
        <taxon>Nocardioides</taxon>
    </lineage>
</organism>
<proteinExistence type="predicted"/>
<evidence type="ECO:0000313" key="2">
    <source>
        <dbReference type="EMBL" id="GGD15211.1"/>
    </source>
</evidence>
<dbReference type="SUPFAM" id="SSF109854">
    <property type="entry name" value="DinB/YfiT-like putative metalloenzymes"/>
    <property type="match status" value="1"/>
</dbReference>
<evidence type="ECO:0008006" key="4">
    <source>
        <dbReference type="Google" id="ProtNLM"/>
    </source>
</evidence>
<dbReference type="InterPro" id="IPR007061">
    <property type="entry name" value="MST-like"/>
</dbReference>
<protein>
    <recommendedName>
        <fullName evidence="4">DinB family protein</fullName>
    </recommendedName>
</protein>
<feature type="compositionally biased region" description="Basic and acidic residues" evidence="1">
    <location>
        <begin position="1"/>
        <end position="13"/>
    </location>
</feature>
<evidence type="ECO:0000313" key="3">
    <source>
        <dbReference type="Proteomes" id="UP000630594"/>
    </source>
</evidence>
<reference evidence="3" key="1">
    <citation type="journal article" date="2019" name="Int. J. Syst. Evol. Microbiol.">
        <title>The Global Catalogue of Microorganisms (GCM) 10K type strain sequencing project: providing services to taxonomists for standard genome sequencing and annotation.</title>
        <authorList>
            <consortium name="The Broad Institute Genomics Platform"/>
            <consortium name="The Broad Institute Genome Sequencing Center for Infectious Disease"/>
            <person name="Wu L."/>
            <person name="Ma J."/>
        </authorList>
    </citation>
    <scope>NUCLEOTIDE SEQUENCE [LARGE SCALE GENOMIC DNA]</scope>
    <source>
        <strain evidence="3">CCM 7403</strain>
    </source>
</reference>
<evidence type="ECO:0000256" key="1">
    <source>
        <dbReference type="SAM" id="MobiDB-lite"/>
    </source>
</evidence>
<dbReference type="InterPro" id="IPR034660">
    <property type="entry name" value="DinB/YfiT-like"/>
</dbReference>
<comment type="caution">
    <text evidence="2">The sequence shown here is derived from an EMBL/GenBank/DDBJ whole genome shotgun (WGS) entry which is preliminary data.</text>
</comment>